<proteinExistence type="inferred from homology"/>
<keyword evidence="2" id="KW-0547">Nucleotide-binding</keyword>
<dbReference type="Gene3D" id="3.40.50.620">
    <property type="entry name" value="HUPs"/>
    <property type="match status" value="1"/>
</dbReference>
<dbReference type="InterPro" id="IPR029055">
    <property type="entry name" value="Ntn_hydrolases_N"/>
</dbReference>
<protein>
    <submittedName>
        <fullName evidence="6">Asparagine synthetase [glutamine-hydrolyzing]</fullName>
        <ecNumber evidence="6">6.3.5.4</ecNumber>
    </submittedName>
</protein>
<feature type="domain" description="Glutamine amidotransferase type-2" evidence="5">
    <location>
        <begin position="2"/>
        <end position="211"/>
    </location>
</feature>
<keyword evidence="4" id="KW-0315">Glutamine amidotransferase</keyword>
<dbReference type="InterPro" id="IPR017932">
    <property type="entry name" value="GATase_2_dom"/>
</dbReference>
<evidence type="ECO:0000313" key="6">
    <source>
        <dbReference type="EMBL" id="VAX26905.1"/>
    </source>
</evidence>
<evidence type="ECO:0000256" key="2">
    <source>
        <dbReference type="ARBA" id="ARBA00022741"/>
    </source>
</evidence>
<dbReference type="InterPro" id="IPR051786">
    <property type="entry name" value="ASN_synthetase/amidase"/>
</dbReference>
<keyword evidence="3" id="KW-0067">ATP-binding</keyword>
<dbReference type="InterPro" id="IPR033738">
    <property type="entry name" value="AsnB_N"/>
</dbReference>
<dbReference type="SUPFAM" id="SSF56235">
    <property type="entry name" value="N-terminal nucleophile aminohydrolases (Ntn hydrolases)"/>
    <property type="match status" value="1"/>
</dbReference>
<organism evidence="6">
    <name type="scientific">hydrothermal vent metagenome</name>
    <dbReference type="NCBI Taxonomy" id="652676"/>
    <lineage>
        <taxon>unclassified sequences</taxon>
        <taxon>metagenomes</taxon>
        <taxon>ecological metagenomes</taxon>
    </lineage>
</organism>
<comment type="similarity">
    <text evidence="1">Belongs to the asparagine synthetase family.</text>
</comment>
<dbReference type="PIRSF" id="PIRSF001589">
    <property type="entry name" value="Asn_synthetase_glu-h"/>
    <property type="match status" value="1"/>
</dbReference>
<dbReference type="CDD" id="cd01991">
    <property type="entry name" value="Asn_synthase_B_C"/>
    <property type="match status" value="1"/>
</dbReference>
<dbReference type="NCBIfam" id="TIGR01536">
    <property type="entry name" value="asn_synth_AEB"/>
    <property type="match status" value="1"/>
</dbReference>
<name>A0A3B1D5B2_9ZZZZ</name>
<dbReference type="Pfam" id="PF13537">
    <property type="entry name" value="GATase_7"/>
    <property type="match status" value="1"/>
</dbReference>
<dbReference type="InterPro" id="IPR014729">
    <property type="entry name" value="Rossmann-like_a/b/a_fold"/>
</dbReference>
<dbReference type="GO" id="GO:0004066">
    <property type="term" value="F:asparagine synthase (glutamine-hydrolyzing) activity"/>
    <property type="evidence" value="ECO:0007669"/>
    <property type="project" value="UniProtKB-EC"/>
</dbReference>
<sequence>MCGIAGIFDLKGKKVDEGDVRAMAISLKHRGPDGIGSYAEGEIALGHTRLAVIDLKRGDQPTFNEDRSVVVVFNGEIYNFEEIRNELLEKGHQFSSTCDTEVIVHLYEEMGINCVKRFRGMFAFALWDTRLNKLFLARDIVGKKPLYYAIEEGRLFFASEIKALLGVGLELPINLHSLALFFKYQFIPGTESIYKNIHSVPPAHLLSIDQDGIDSRCYWSPPRPENAIKSEAEYCSSLRETLDEAVRIRLISDVPLGAFLSGGVDSAIVVGLMTQEKSEGIETFSIGFKDESYDETPFARQTAAFFKTRHHHETLEYDWENALPKILGQFDQPFGDASAIAVYQLSKMTRQSVTVALSGDGSDEIFAGYRRYVGRKLVRYYWRLPTYLRKKWLERVSDILPEGTAYYADSLIKQFRLFIQLSKRLEENPNEMLPLAFTDNDFLELLVPEIREQVLSNKENKVWVLAESFSNLDEVSQMMWTDFHSYLPDDILTKVDRMSMAHGLEVRSPFLDQKVIELVLKMPIDLKLKGFQTKYILKKTFQNFLPAGLTQRKKHGFMLPLATLFKKELKPFVEEILLKPGRLGIFNLEYIARLNQEHQNGFRDHSVKLWLLLVFRLWENRGTAHASF</sequence>
<dbReference type="SUPFAM" id="SSF52402">
    <property type="entry name" value="Adenine nucleotide alpha hydrolases-like"/>
    <property type="match status" value="1"/>
</dbReference>
<reference evidence="6" key="1">
    <citation type="submission" date="2018-06" db="EMBL/GenBank/DDBJ databases">
        <authorList>
            <person name="Zhirakovskaya E."/>
        </authorList>
    </citation>
    <scope>NUCLEOTIDE SEQUENCE</scope>
</reference>
<dbReference type="EC" id="6.3.5.4" evidence="6"/>
<gene>
    <name evidence="6" type="ORF">MNBD_NITROSPIRAE01-839</name>
</gene>
<dbReference type="AlphaFoldDB" id="A0A3B1D5B2"/>
<dbReference type="Pfam" id="PF00733">
    <property type="entry name" value="Asn_synthase"/>
    <property type="match status" value="1"/>
</dbReference>
<dbReference type="PROSITE" id="PS51278">
    <property type="entry name" value="GATASE_TYPE_2"/>
    <property type="match status" value="1"/>
</dbReference>
<dbReference type="InterPro" id="IPR001962">
    <property type="entry name" value="Asn_synthase"/>
</dbReference>
<accession>A0A3B1D5B2</accession>
<dbReference type="GO" id="GO:0005524">
    <property type="term" value="F:ATP binding"/>
    <property type="evidence" value="ECO:0007669"/>
    <property type="project" value="UniProtKB-KW"/>
</dbReference>
<dbReference type="PANTHER" id="PTHR43284">
    <property type="entry name" value="ASPARAGINE SYNTHETASE (GLUTAMINE-HYDROLYZING)"/>
    <property type="match status" value="1"/>
</dbReference>
<dbReference type="InterPro" id="IPR006426">
    <property type="entry name" value="Asn_synth_AEB"/>
</dbReference>
<dbReference type="PANTHER" id="PTHR43284:SF1">
    <property type="entry name" value="ASPARAGINE SYNTHETASE"/>
    <property type="match status" value="1"/>
</dbReference>
<evidence type="ECO:0000256" key="1">
    <source>
        <dbReference type="ARBA" id="ARBA00005752"/>
    </source>
</evidence>
<dbReference type="GO" id="GO:0006529">
    <property type="term" value="P:asparagine biosynthetic process"/>
    <property type="evidence" value="ECO:0007669"/>
    <property type="project" value="InterPro"/>
</dbReference>
<evidence type="ECO:0000256" key="4">
    <source>
        <dbReference type="ARBA" id="ARBA00022962"/>
    </source>
</evidence>
<dbReference type="CDD" id="cd00712">
    <property type="entry name" value="AsnB"/>
    <property type="match status" value="1"/>
</dbReference>
<dbReference type="GO" id="GO:0005829">
    <property type="term" value="C:cytosol"/>
    <property type="evidence" value="ECO:0007669"/>
    <property type="project" value="TreeGrafter"/>
</dbReference>
<evidence type="ECO:0000259" key="5">
    <source>
        <dbReference type="PROSITE" id="PS51278"/>
    </source>
</evidence>
<dbReference type="EMBL" id="UOGF01000018">
    <property type="protein sequence ID" value="VAX26905.1"/>
    <property type="molecule type" value="Genomic_DNA"/>
</dbReference>
<evidence type="ECO:0000256" key="3">
    <source>
        <dbReference type="ARBA" id="ARBA00022840"/>
    </source>
</evidence>
<keyword evidence="6" id="KW-0436">Ligase</keyword>
<dbReference type="Gene3D" id="3.60.20.10">
    <property type="entry name" value="Glutamine Phosphoribosylpyrophosphate, subunit 1, domain 1"/>
    <property type="match status" value="1"/>
</dbReference>